<evidence type="ECO:0000256" key="1">
    <source>
        <dbReference type="ARBA" id="ARBA00004651"/>
    </source>
</evidence>
<sequence>MVALGGIVGSLARYGLAAAIPHAEGGFPWATFLTNVTGCLAIGVLFARLRPQSHPLLRPFLGTGVLGGFTTFSTYAVDTEKLVHVQTHAHLVVAFVYFFGTVAAALLAATLGEWLGRRR</sequence>
<keyword evidence="5 10" id="KW-0472">Membrane</keyword>
<dbReference type="OrthoDB" id="4408652at2"/>
<dbReference type="PANTHER" id="PTHR28259:SF1">
    <property type="entry name" value="FLUORIDE EXPORT PROTEIN 1-RELATED"/>
    <property type="match status" value="1"/>
</dbReference>
<feature type="transmembrane region" description="Helical" evidence="10">
    <location>
        <begin position="27"/>
        <end position="47"/>
    </location>
</feature>
<dbReference type="Proteomes" id="UP000295075">
    <property type="component" value="Unassembled WGS sequence"/>
</dbReference>
<accession>A0A4R4PL55</accession>
<dbReference type="GO" id="GO:0140114">
    <property type="term" value="P:cellular detoxification of fluoride"/>
    <property type="evidence" value="ECO:0007669"/>
    <property type="project" value="UniProtKB-UniRule"/>
</dbReference>
<dbReference type="GO" id="GO:0005886">
    <property type="term" value="C:plasma membrane"/>
    <property type="evidence" value="ECO:0007669"/>
    <property type="project" value="UniProtKB-SubCell"/>
</dbReference>
<evidence type="ECO:0000256" key="5">
    <source>
        <dbReference type="ARBA" id="ARBA00023136"/>
    </source>
</evidence>
<evidence type="ECO:0000256" key="4">
    <source>
        <dbReference type="ARBA" id="ARBA00022989"/>
    </source>
</evidence>
<evidence type="ECO:0000256" key="3">
    <source>
        <dbReference type="ARBA" id="ARBA00022692"/>
    </source>
</evidence>
<evidence type="ECO:0000256" key="6">
    <source>
        <dbReference type="ARBA" id="ARBA00023303"/>
    </source>
</evidence>
<dbReference type="AlphaFoldDB" id="A0A4R4PL55"/>
<evidence type="ECO:0000313" key="12">
    <source>
        <dbReference type="Proteomes" id="UP000295075"/>
    </source>
</evidence>
<reference evidence="11 12" key="1">
    <citation type="submission" date="2019-03" db="EMBL/GenBank/DDBJ databases">
        <title>Draft genome sequences of novel Actinobacteria.</title>
        <authorList>
            <person name="Sahin N."/>
            <person name="Ay H."/>
            <person name="Saygin H."/>
        </authorList>
    </citation>
    <scope>NUCLEOTIDE SEQUENCE [LARGE SCALE GENOMIC DNA]</scope>
    <source>
        <strain evidence="11 12">JCM 30547</strain>
    </source>
</reference>
<dbReference type="Pfam" id="PF02537">
    <property type="entry name" value="CRCB"/>
    <property type="match status" value="1"/>
</dbReference>
<dbReference type="HAMAP" id="MF_00454">
    <property type="entry name" value="FluC"/>
    <property type="match status" value="1"/>
</dbReference>
<evidence type="ECO:0000313" key="11">
    <source>
        <dbReference type="EMBL" id="TDC22861.1"/>
    </source>
</evidence>
<feature type="transmembrane region" description="Helical" evidence="10">
    <location>
        <begin position="89"/>
        <end position="111"/>
    </location>
</feature>
<evidence type="ECO:0000256" key="2">
    <source>
        <dbReference type="ARBA" id="ARBA00022475"/>
    </source>
</evidence>
<proteinExistence type="inferred from homology"/>
<keyword evidence="3 10" id="KW-0812">Transmembrane</keyword>
<evidence type="ECO:0000256" key="9">
    <source>
        <dbReference type="ARBA" id="ARBA00049940"/>
    </source>
</evidence>
<keyword evidence="10" id="KW-0813">Transport</keyword>
<name>A0A4R4PL55_9ACTN</name>
<comment type="function">
    <text evidence="9 10">Fluoride-specific ion channel. Important for reducing fluoride concentration in the cell, thus reducing its toxicity.</text>
</comment>
<dbReference type="EMBL" id="SMKA01000179">
    <property type="protein sequence ID" value="TDC22861.1"/>
    <property type="molecule type" value="Genomic_DNA"/>
</dbReference>
<keyword evidence="2 10" id="KW-1003">Cell membrane</keyword>
<protein>
    <recommendedName>
        <fullName evidence="10">Fluoride-specific ion channel FluC</fullName>
    </recommendedName>
</protein>
<keyword evidence="12" id="KW-1185">Reference proteome</keyword>
<keyword evidence="6 10" id="KW-0407">Ion channel</keyword>
<feature type="transmembrane region" description="Helical" evidence="10">
    <location>
        <begin position="59"/>
        <end position="77"/>
    </location>
</feature>
<gene>
    <name evidence="10" type="primary">fluC</name>
    <name evidence="10" type="synonym">crcB</name>
    <name evidence="11" type="ORF">E1261_29845</name>
</gene>
<feature type="binding site" evidence="10">
    <location>
        <position position="67"/>
    </location>
    <ligand>
        <name>Na(+)</name>
        <dbReference type="ChEBI" id="CHEBI:29101"/>
        <note>structural</note>
    </ligand>
</feature>
<comment type="catalytic activity">
    <reaction evidence="8">
        <text>fluoride(in) = fluoride(out)</text>
        <dbReference type="Rhea" id="RHEA:76159"/>
        <dbReference type="ChEBI" id="CHEBI:17051"/>
    </reaction>
    <physiologicalReaction direction="left-to-right" evidence="8">
        <dbReference type="Rhea" id="RHEA:76160"/>
    </physiologicalReaction>
</comment>
<comment type="activity regulation">
    <text evidence="10">Na(+) is not transported, but it plays an essential structural role and its presence is essential for fluoride channel function.</text>
</comment>
<feature type="binding site" evidence="10">
    <location>
        <position position="70"/>
    </location>
    <ligand>
        <name>Na(+)</name>
        <dbReference type="ChEBI" id="CHEBI:29101"/>
        <note>structural</note>
    </ligand>
</feature>
<comment type="similarity">
    <text evidence="7 10">Belongs to the fluoride channel Fluc/FEX (TC 1.A.43) family.</text>
</comment>
<evidence type="ECO:0000256" key="10">
    <source>
        <dbReference type="HAMAP-Rule" id="MF_00454"/>
    </source>
</evidence>
<dbReference type="PANTHER" id="PTHR28259">
    <property type="entry name" value="FLUORIDE EXPORT PROTEIN 1-RELATED"/>
    <property type="match status" value="1"/>
</dbReference>
<keyword evidence="4 10" id="KW-1133">Transmembrane helix</keyword>
<keyword evidence="10" id="KW-0915">Sodium</keyword>
<keyword evidence="10" id="KW-0406">Ion transport</keyword>
<evidence type="ECO:0000256" key="8">
    <source>
        <dbReference type="ARBA" id="ARBA00035585"/>
    </source>
</evidence>
<comment type="caution">
    <text evidence="11">The sequence shown here is derived from an EMBL/GenBank/DDBJ whole genome shotgun (WGS) entry which is preliminary data.</text>
</comment>
<dbReference type="GO" id="GO:0046872">
    <property type="term" value="F:metal ion binding"/>
    <property type="evidence" value="ECO:0007669"/>
    <property type="project" value="UniProtKB-KW"/>
</dbReference>
<comment type="subcellular location">
    <subcellularLocation>
        <location evidence="1 10">Cell membrane</location>
        <topology evidence="1 10">Multi-pass membrane protein</topology>
    </subcellularLocation>
</comment>
<dbReference type="InterPro" id="IPR003691">
    <property type="entry name" value="FluC"/>
</dbReference>
<dbReference type="GO" id="GO:0062054">
    <property type="term" value="F:fluoride channel activity"/>
    <property type="evidence" value="ECO:0007669"/>
    <property type="project" value="UniProtKB-UniRule"/>
</dbReference>
<evidence type="ECO:0000256" key="7">
    <source>
        <dbReference type="ARBA" id="ARBA00035120"/>
    </source>
</evidence>
<organism evidence="11 12">
    <name type="scientific">Kribbella albertanoniae</name>
    <dbReference type="NCBI Taxonomy" id="1266829"/>
    <lineage>
        <taxon>Bacteria</taxon>
        <taxon>Bacillati</taxon>
        <taxon>Actinomycetota</taxon>
        <taxon>Actinomycetes</taxon>
        <taxon>Propionibacteriales</taxon>
        <taxon>Kribbellaceae</taxon>
        <taxon>Kribbella</taxon>
    </lineage>
</organism>
<keyword evidence="10" id="KW-0479">Metal-binding</keyword>